<sequence>MKIGVQLHPQATTVKDMREAWRAADAMGVDSLWVWDHFYPLYGDPEAPHFEAYTLLAAMAADTCHATVGALVTCFTYRNPHLLADMSRTIDHISNGRFILGIGSGWFERDYTEYGYEFGTAPERLKLLAAGIPVLKDRLSRLTPGPVNGHIPLMIGGSGEKVTLKLTAQHADSHNAFGPVDNFRHKMEVLDQWCEKLGRNPREIERTVGINAKDLVDAAAYEDAGADHLIVMTGSPFDLAPVEKFLAQR</sequence>
<dbReference type="EMBL" id="CAEZZL010000018">
    <property type="protein sequence ID" value="CAB4756980.1"/>
    <property type="molecule type" value="Genomic_DNA"/>
</dbReference>
<dbReference type="PANTHER" id="PTHR42847">
    <property type="entry name" value="ALKANESULFONATE MONOOXYGENASE"/>
    <property type="match status" value="1"/>
</dbReference>
<keyword evidence="1" id="KW-0285">Flavoprotein</keyword>
<keyword evidence="2" id="KW-0288">FMN</keyword>
<protein>
    <submittedName>
        <fullName evidence="6">Unannotated protein</fullName>
    </submittedName>
</protein>
<keyword evidence="3" id="KW-0560">Oxidoreductase</keyword>
<dbReference type="EMBL" id="CAEZXA010000040">
    <property type="protein sequence ID" value="CAB4672765.1"/>
    <property type="molecule type" value="Genomic_DNA"/>
</dbReference>
<gene>
    <name evidence="6" type="ORF">UFOPK2334_00622</name>
    <name evidence="7" type="ORF">UFOPK2870_00393</name>
    <name evidence="8" type="ORF">UFOPK4293_01128</name>
</gene>
<dbReference type="SUPFAM" id="SSF51679">
    <property type="entry name" value="Bacterial luciferase-like"/>
    <property type="match status" value="1"/>
</dbReference>
<reference evidence="6" key="1">
    <citation type="submission" date="2020-05" db="EMBL/GenBank/DDBJ databases">
        <authorList>
            <person name="Chiriac C."/>
            <person name="Salcher M."/>
            <person name="Ghai R."/>
            <person name="Kavagutti S V."/>
        </authorList>
    </citation>
    <scope>NUCLEOTIDE SEQUENCE</scope>
</reference>
<dbReference type="NCBIfam" id="TIGR03856">
    <property type="entry name" value="F420_MSMEG_2906"/>
    <property type="match status" value="1"/>
</dbReference>
<dbReference type="InterPro" id="IPR050172">
    <property type="entry name" value="SsuD_RutA_monooxygenase"/>
</dbReference>
<dbReference type="Pfam" id="PF00296">
    <property type="entry name" value="Bac_luciferase"/>
    <property type="match status" value="1"/>
</dbReference>
<dbReference type="GO" id="GO:0008726">
    <property type="term" value="F:alkanesulfonate monooxygenase activity"/>
    <property type="evidence" value="ECO:0007669"/>
    <property type="project" value="TreeGrafter"/>
</dbReference>
<evidence type="ECO:0000256" key="4">
    <source>
        <dbReference type="ARBA" id="ARBA00023033"/>
    </source>
</evidence>
<dbReference type="Gene3D" id="3.20.20.30">
    <property type="entry name" value="Luciferase-like domain"/>
    <property type="match status" value="1"/>
</dbReference>
<evidence type="ECO:0000313" key="7">
    <source>
        <dbReference type="EMBL" id="CAB4756980.1"/>
    </source>
</evidence>
<dbReference type="InterPro" id="IPR036661">
    <property type="entry name" value="Luciferase-like_sf"/>
</dbReference>
<dbReference type="EMBL" id="CAFBQH010000069">
    <property type="protein sequence ID" value="CAB5052729.1"/>
    <property type="molecule type" value="Genomic_DNA"/>
</dbReference>
<proteinExistence type="predicted"/>
<evidence type="ECO:0000313" key="6">
    <source>
        <dbReference type="EMBL" id="CAB4672765.1"/>
    </source>
</evidence>
<accession>A0A6J6MJ62</accession>
<organism evidence="6">
    <name type="scientific">freshwater metagenome</name>
    <dbReference type="NCBI Taxonomy" id="449393"/>
    <lineage>
        <taxon>unclassified sequences</taxon>
        <taxon>metagenomes</taxon>
        <taxon>ecological metagenomes</taxon>
    </lineage>
</organism>
<dbReference type="AlphaFoldDB" id="A0A6J6MJ62"/>
<dbReference type="PANTHER" id="PTHR42847:SF8">
    <property type="entry name" value="CONSERVED PROTEIN"/>
    <property type="match status" value="1"/>
</dbReference>
<dbReference type="InterPro" id="IPR011251">
    <property type="entry name" value="Luciferase-like_dom"/>
</dbReference>
<evidence type="ECO:0000256" key="3">
    <source>
        <dbReference type="ARBA" id="ARBA00023002"/>
    </source>
</evidence>
<feature type="domain" description="Luciferase-like" evidence="5">
    <location>
        <begin position="4"/>
        <end position="210"/>
    </location>
</feature>
<dbReference type="GO" id="GO:0046306">
    <property type="term" value="P:alkanesulfonate catabolic process"/>
    <property type="evidence" value="ECO:0007669"/>
    <property type="project" value="TreeGrafter"/>
</dbReference>
<name>A0A6J6MJ62_9ZZZZ</name>
<evidence type="ECO:0000256" key="1">
    <source>
        <dbReference type="ARBA" id="ARBA00022630"/>
    </source>
</evidence>
<keyword evidence="4" id="KW-0503">Monooxygenase</keyword>
<evidence type="ECO:0000256" key="2">
    <source>
        <dbReference type="ARBA" id="ARBA00022643"/>
    </source>
</evidence>
<evidence type="ECO:0000259" key="5">
    <source>
        <dbReference type="Pfam" id="PF00296"/>
    </source>
</evidence>
<evidence type="ECO:0000313" key="8">
    <source>
        <dbReference type="EMBL" id="CAB5052729.1"/>
    </source>
</evidence>
<dbReference type="InterPro" id="IPR022480">
    <property type="entry name" value="F420_MSMEG2906"/>
</dbReference>